<dbReference type="NCBIfam" id="NF038113">
    <property type="entry name" value="T9SSA_dep_M36"/>
    <property type="match status" value="1"/>
</dbReference>
<dbReference type="SUPFAM" id="SSF52025">
    <property type="entry name" value="PA domain"/>
    <property type="match status" value="1"/>
</dbReference>
<evidence type="ECO:0000313" key="16">
    <source>
        <dbReference type="Proteomes" id="UP000676776"/>
    </source>
</evidence>
<evidence type="ECO:0000256" key="1">
    <source>
        <dbReference type="ARBA" id="ARBA00001947"/>
    </source>
</evidence>
<protein>
    <submittedName>
        <fullName evidence="15">T9SS-dependent M36 family metallopeptidase</fullName>
    </submittedName>
</protein>
<dbReference type="CDD" id="cd04818">
    <property type="entry name" value="PA_subtilisin_1"/>
    <property type="match status" value="1"/>
</dbReference>
<keyword evidence="6" id="KW-0479">Metal-binding</keyword>
<reference evidence="15 16" key="1">
    <citation type="submission" date="2021-03" db="EMBL/GenBank/DDBJ databases">
        <title>Winogradskyella sp. nov., isolated from costal sediment.</title>
        <authorList>
            <person name="Gao C."/>
        </authorList>
    </citation>
    <scope>NUCLEOTIDE SEQUENCE [LARGE SCALE GENOMIC DNA]</scope>
    <source>
        <strain evidence="15 16">DF17</strain>
    </source>
</reference>
<keyword evidence="9" id="KW-0862">Zinc</keyword>
<dbReference type="Pfam" id="PF02128">
    <property type="entry name" value="Peptidase_M36"/>
    <property type="match status" value="1"/>
</dbReference>
<evidence type="ECO:0000256" key="3">
    <source>
        <dbReference type="ARBA" id="ARBA00006006"/>
    </source>
</evidence>
<dbReference type="Proteomes" id="UP000676776">
    <property type="component" value="Unassembled WGS sequence"/>
</dbReference>
<keyword evidence="8" id="KW-0378">Hydrolase</keyword>
<organism evidence="15 16">
    <name type="scientific">Winogradskyella pelagia</name>
    <dbReference type="NCBI Taxonomy" id="2819984"/>
    <lineage>
        <taxon>Bacteria</taxon>
        <taxon>Pseudomonadati</taxon>
        <taxon>Bacteroidota</taxon>
        <taxon>Flavobacteriia</taxon>
        <taxon>Flavobacteriales</taxon>
        <taxon>Flavobacteriaceae</taxon>
        <taxon>Winogradskyella</taxon>
    </lineage>
</organism>
<evidence type="ECO:0000256" key="5">
    <source>
        <dbReference type="ARBA" id="ARBA00022670"/>
    </source>
</evidence>
<comment type="caution">
    <text evidence="15">The sequence shown here is derived from an EMBL/GenBank/DDBJ whole genome shotgun (WGS) entry which is preliminary data.</text>
</comment>
<dbReference type="InterPro" id="IPR001842">
    <property type="entry name" value="Peptidase_M36"/>
</dbReference>
<feature type="domain" description="Secretion system C-terminal sorting" evidence="14">
    <location>
        <begin position="811"/>
        <end position="882"/>
    </location>
</feature>
<dbReference type="Gene3D" id="3.10.170.10">
    <property type="match status" value="1"/>
</dbReference>
<dbReference type="InterPro" id="IPR003137">
    <property type="entry name" value="PA_domain"/>
</dbReference>
<comment type="subcellular location">
    <subcellularLocation>
        <location evidence="2">Secreted</location>
    </subcellularLocation>
</comment>
<comment type="cofactor">
    <cofactor evidence="1">
        <name>Zn(2+)</name>
        <dbReference type="ChEBI" id="CHEBI:29105"/>
    </cofactor>
</comment>
<evidence type="ECO:0000256" key="6">
    <source>
        <dbReference type="ARBA" id="ARBA00022723"/>
    </source>
</evidence>
<dbReference type="InterPro" id="IPR026444">
    <property type="entry name" value="Secre_tail"/>
</dbReference>
<dbReference type="Pfam" id="PF18962">
    <property type="entry name" value="Por_Secre_tail"/>
    <property type="match status" value="1"/>
</dbReference>
<evidence type="ECO:0000256" key="11">
    <source>
        <dbReference type="ARBA" id="ARBA00023145"/>
    </source>
</evidence>
<gene>
    <name evidence="15" type="ORF">J4050_01860</name>
</gene>
<keyword evidence="16" id="KW-1185">Reference proteome</keyword>
<feature type="signal peptide" evidence="12">
    <location>
        <begin position="1"/>
        <end position="22"/>
    </location>
</feature>
<dbReference type="CDD" id="cd09596">
    <property type="entry name" value="M36"/>
    <property type="match status" value="1"/>
</dbReference>
<proteinExistence type="inferred from homology"/>
<evidence type="ECO:0000259" key="13">
    <source>
        <dbReference type="Pfam" id="PF02225"/>
    </source>
</evidence>
<comment type="similarity">
    <text evidence="3">Belongs to the peptidase M36 family.</text>
</comment>
<dbReference type="Pfam" id="PF02225">
    <property type="entry name" value="PA"/>
    <property type="match status" value="1"/>
</dbReference>
<evidence type="ECO:0000256" key="8">
    <source>
        <dbReference type="ARBA" id="ARBA00022801"/>
    </source>
</evidence>
<accession>A0ABS3SYA7</accession>
<dbReference type="RefSeq" id="WP_208152234.1">
    <property type="nucleotide sequence ID" value="NZ_JAGEVF010000001.1"/>
</dbReference>
<keyword evidence="4" id="KW-0964">Secreted</keyword>
<dbReference type="PANTHER" id="PTHR33478">
    <property type="entry name" value="EXTRACELLULAR METALLOPROTEINASE MEP"/>
    <property type="match status" value="1"/>
</dbReference>
<sequence length="884" mass="96124">MTKTLRFFAVTLCALFALSITAQTPLQESQYGDLIITFLDTNKEKYNLEESDYSDLVLLNETYSRSTDINHYYVNQSYQNIRIFNAISSIAIKEAKVFYFANRFIGNVNDKVNAITPVISPEAAIQKVANQFELGQINALEQLNVNGKRFTFNSAGISSEDIPVELVLLPKENTLQLAWDILIFKTDNSNWWSVRVDALSGDVLESNDLILSCNFDHKVSEDNHDHATDFKLDLFKQEYTSMPAMVDGSRYNVFPLPVESPNHGSRQIVSSPSDPVASPFGWHDTDGILGPEHTITRGNNVLAKEDVDGGNEQGGVGYSPDGSQALVFDFPLDFSLSPFDYQDAAITNLFYMNNMMHDVWYKHGFDEQSGNFQESNYITGQGIGNDFVFADAQDGSGFNNANFGTPPDGSNPRMQMFLWTPPGGGNSGDRLDVLNGPLSGNYEAVGATFGADLPTDTAITGQLGLALDSTADFYDACQNLISPFLINGKIAVIRRGGCQFGTKVLAAENAGAIAAIVVNNSPDALIPMGPGNDGGSVTIPSVMVTQAFGEQLISALENSQTINISLQGPDLVGFVDGDFDNVIVAHEYGHGISNRLAGGPQAANCLFNDEQMGEGWSDWFGLVITMTENDLPETGRGVGTFALSQPTTGGGIRPARYSTDFAVNPATYDDSNFLAQPHGIGFVWATVLWDLTWAYIDKYGFDSDLYNGSGGNNRIMQLVIDGLKLQPCQPGFIDGRDALLAADMATTGGENQCIIWEVFAARGLGFNAQQGSSLNRGDQVEDFTLPPTDDPSLANCSSLNVDEFAQQNVSVYPNPTQTELFIEAKENLGDVTITLIDINGRLVYKGSDSLFNPISINTSDLKAGLYILTITGDNFSYNEKIIKN</sequence>
<evidence type="ECO:0000313" key="15">
    <source>
        <dbReference type="EMBL" id="MBO3115472.1"/>
    </source>
</evidence>
<dbReference type="Gene3D" id="3.50.30.30">
    <property type="match status" value="1"/>
</dbReference>
<feature type="domain" description="PA" evidence="13">
    <location>
        <begin position="475"/>
        <end position="552"/>
    </location>
</feature>
<keyword evidence="11" id="KW-0865">Zymogen</keyword>
<dbReference type="PANTHER" id="PTHR33478:SF1">
    <property type="entry name" value="EXTRACELLULAR METALLOPROTEINASE MEP"/>
    <property type="match status" value="1"/>
</dbReference>
<name>A0ABS3SYA7_9FLAO</name>
<dbReference type="NCBIfam" id="TIGR04183">
    <property type="entry name" value="Por_Secre_tail"/>
    <property type="match status" value="1"/>
</dbReference>
<dbReference type="InterPro" id="IPR046450">
    <property type="entry name" value="PA_dom_sf"/>
</dbReference>
<evidence type="ECO:0000259" key="14">
    <source>
        <dbReference type="Pfam" id="PF18962"/>
    </source>
</evidence>
<dbReference type="Gene3D" id="1.10.390.10">
    <property type="entry name" value="Neutral Protease Domain 2"/>
    <property type="match status" value="1"/>
</dbReference>
<dbReference type="InterPro" id="IPR050371">
    <property type="entry name" value="Fungal_virulence_M36"/>
</dbReference>
<evidence type="ECO:0000256" key="2">
    <source>
        <dbReference type="ARBA" id="ARBA00004613"/>
    </source>
</evidence>
<evidence type="ECO:0000256" key="4">
    <source>
        <dbReference type="ARBA" id="ARBA00022525"/>
    </source>
</evidence>
<evidence type="ECO:0000256" key="9">
    <source>
        <dbReference type="ARBA" id="ARBA00022833"/>
    </source>
</evidence>
<dbReference type="SUPFAM" id="SSF55486">
    <property type="entry name" value="Metalloproteases ('zincins'), catalytic domain"/>
    <property type="match status" value="1"/>
</dbReference>
<dbReference type="EMBL" id="JAGEVF010000001">
    <property type="protein sequence ID" value="MBO3115472.1"/>
    <property type="molecule type" value="Genomic_DNA"/>
</dbReference>
<evidence type="ECO:0000256" key="12">
    <source>
        <dbReference type="SAM" id="SignalP"/>
    </source>
</evidence>
<keyword evidence="5" id="KW-0645">Protease</keyword>
<feature type="chain" id="PRO_5045166991" evidence="12">
    <location>
        <begin position="23"/>
        <end position="884"/>
    </location>
</feature>
<dbReference type="InterPro" id="IPR027268">
    <property type="entry name" value="Peptidase_M4/M1_CTD_sf"/>
</dbReference>
<evidence type="ECO:0000256" key="7">
    <source>
        <dbReference type="ARBA" id="ARBA00022729"/>
    </source>
</evidence>
<keyword evidence="10" id="KW-0482">Metalloprotease</keyword>
<evidence type="ECO:0000256" key="10">
    <source>
        <dbReference type="ARBA" id="ARBA00023049"/>
    </source>
</evidence>
<keyword evidence="7 12" id="KW-0732">Signal</keyword>